<dbReference type="EMBL" id="ATIR01000044">
    <property type="protein sequence ID" value="EPI08735.1"/>
    <property type="molecule type" value="Genomic_DNA"/>
</dbReference>
<dbReference type="AlphaFoldDB" id="A0ABC9TKB8"/>
<name>A0ABC9TKB8_ENTFL</name>
<dbReference type="RefSeq" id="WP_016627347.1">
    <property type="nucleotide sequence ID" value="NZ_KE351874.1"/>
</dbReference>
<accession>A0ABC9TKB8</accession>
<evidence type="ECO:0000313" key="1">
    <source>
        <dbReference type="EMBL" id="EPI08735.1"/>
    </source>
</evidence>
<protein>
    <submittedName>
        <fullName evidence="1">Uncharacterized protein</fullName>
    </submittedName>
</protein>
<proteinExistence type="predicted"/>
<comment type="caution">
    <text evidence="1">The sequence shown here is derived from an EMBL/GenBank/DDBJ whole genome shotgun (WGS) entry which is preliminary data.</text>
</comment>
<sequence length="115" mass="13600">MDKSLKNKEQEGLKIRNVNAETIISLERRAEELSLKLDRPISRNEYIKMVLESQQAMPVYELQKKLLEETIDHFTRVMEIQIDTFERYIERNEMMMELMTGIPVEDLGKGVEHDS</sequence>
<gene>
    <name evidence="1" type="ORF">D358_01510</name>
</gene>
<dbReference type="Proteomes" id="UP000015750">
    <property type="component" value="Unassembled WGS sequence"/>
</dbReference>
<reference evidence="1 2" key="1">
    <citation type="submission" date="2013-06" db="EMBL/GenBank/DDBJ databases">
        <authorList>
            <person name="Weinstock G."/>
            <person name="Sodergren E."/>
            <person name="Lobos E.A."/>
            <person name="Fulton L."/>
            <person name="Fulton R."/>
            <person name="Courtney L."/>
            <person name="Fronick C."/>
            <person name="O'Laughlin M."/>
            <person name="Godfrey J."/>
            <person name="Wilson R.M."/>
            <person name="Miner T."/>
            <person name="Farmer C."/>
            <person name="Delehaunty K."/>
            <person name="Cordes M."/>
            <person name="Minx P."/>
            <person name="Tomlinson C."/>
            <person name="Chen J."/>
            <person name="Wollam A."/>
            <person name="Pepin K.H."/>
            <person name="Bhonagiri V."/>
            <person name="Zhang X."/>
            <person name="Warren W."/>
            <person name="Mitreva M."/>
            <person name="Mardis E.R."/>
            <person name="Wilson R.K."/>
        </authorList>
    </citation>
    <scope>NUCLEOTIDE SEQUENCE [LARGE SCALE GENOMIC DNA]</scope>
    <source>
        <strain evidence="1 2">RP2S-4</strain>
    </source>
</reference>
<evidence type="ECO:0000313" key="2">
    <source>
        <dbReference type="Proteomes" id="UP000015750"/>
    </source>
</evidence>
<organism evidence="1 2">
    <name type="scientific">Enterococcus faecalis RP2S-4</name>
    <dbReference type="NCBI Taxonomy" id="1244145"/>
    <lineage>
        <taxon>Bacteria</taxon>
        <taxon>Bacillati</taxon>
        <taxon>Bacillota</taxon>
        <taxon>Bacilli</taxon>
        <taxon>Lactobacillales</taxon>
        <taxon>Enterococcaceae</taxon>
        <taxon>Enterococcus</taxon>
    </lineage>
</organism>